<dbReference type="Gene3D" id="1.10.10.60">
    <property type="entry name" value="Homeodomain-like"/>
    <property type="match status" value="2"/>
</dbReference>
<dbReference type="PROSITE" id="PS01124">
    <property type="entry name" value="HTH_ARAC_FAMILY_2"/>
    <property type="match status" value="1"/>
</dbReference>
<dbReference type="PROSITE" id="PS00041">
    <property type="entry name" value="HTH_ARAC_FAMILY_1"/>
    <property type="match status" value="1"/>
</dbReference>
<dbReference type="Pfam" id="PF12833">
    <property type="entry name" value="HTH_18"/>
    <property type="match status" value="1"/>
</dbReference>
<dbReference type="RefSeq" id="WP_176570622.1">
    <property type="nucleotide sequence ID" value="NZ_CP056030.1"/>
</dbReference>
<dbReference type="AlphaFoldDB" id="A0A7D5D836"/>
<accession>A0A7D5D836</accession>
<dbReference type="GO" id="GO:0009893">
    <property type="term" value="P:positive regulation of metabolic process"/>
    <property type="evidence" value="ECO:0007669"/>
    <property type="project" value="UniProtKB-ARBA"/>
</dbReference>
<organism evidence="5 6">
    <name type="scientific">Pseudomonas eucalypticola</name>
    <dbReference type="NCBI Taxonomy" id="2599595"/>
    <lineage>
        <taxon>Bacteria</taxon>
        <taxon>Pseudomonadati</taxon>
        <taxon>Pseudomonadota</taxon>
        <taxon>Gammaproteobacteria</taxon>
        <taxon>Pseudomonadales</taxon>
        <taxon>Pseudomonadaceae</taxon>
        <taxon>Pseudomonas</taxon>
    </lineage>
</organism>
<keyword evidence="2" id="KW-0238">DNA-binding</keyword>
<dbReference type="InterPro" id="IPR018060">
    <property type="entry name" value="HTH_AraC"/>
</dbReference>
<evidence type="ECO:0000256" key="2">
    <source>
        <dbReference type="ARBA" id="ARBA00023125"/>
    </source>
</evidence>
<dbReference type="EMBL" id="CP056030">
    <property type="protein sequence ID" value="QKZ04475.1"/>
    <property type="molecule type" value="Genomic_DNA"/>
</dbReference>
<feature type="domain" description="HTH araC/xylS-type" evidence="4">
    <location>
        <begin position="180"/>
        <end position="278"/>
    </location>
</feature>
<keyword evidence="3" id="KW-0804">Transcription</keyword>
<dbReference type="SUPFAM" id="SSF46689">
    <property type="entry name" value="Homeodomain-like"/>
    <property type="match status" value="2"/>
</dbReference>
<gene>
    <name evidence="5" type="ORF">HWQ56_12050</name>
</gene>
<name>A0A7D5D836_9PSED</name>
<dbReference type="InterPro" id="IPR009057">
    <property type="entry name" value="Homeodomain-like_sf"/>
</dbReference>
<sequence length="279" mass="30998">MAYLSPKLTGTSPEVFYLETSDTQGYAMDWHAHDGAMLLLPREGSLFLSTESTQVTHVSNHAFSFVPAEFAHATQAAPGRERHLTLYIDPAYVSHHTKACGTCAIGKQLARSGTWQASEGLGSILRLHDELQRSTEPQAFQRQLPHLNHLLLNECARLMAAADPTQPPPNPRHAPAALVRDIQRYVRENLDTDLSLDAVGHQFHLSRRHLSRLFKAHTGQPLLDFINRTRVDTAARLLAGTSLSVLEVSLAVGLESPSYLARLFQRHLGVSPSQLRLRR</sequence>
<proteinExistence type="predicted"/>
<keyword evidence="1" id="KW-0805">Transcription regulation</keyword>
<dbReference type="PANTHER" id="PTHR43280">
    <property type="entry name" value="ARAC-FAMILY TRANSCRIPTIONAL REGULATOR"/>
    <property type="match status" value="1"/>
</dbReference>
<dbReference type="SUPFAM" id="SSF51215">
    <property type="entry name" value="Regulatory protein AraC"/>
    <property type="match status" value="1"/>
</dbReference>
<dbReference type="KEGG" id="pez:HWQ56_12050"/>
<keyword evidence="6" id="KW-1185">Reference proteome</keyword>
<dbReference type="GO" id="GO:0003700">
    <property type="term" value="F:DNA-binding transcription factor activity"/>
    <property type="evidence" value="ECO:0007669"/>
    <property type="project" value="InterPro"/>
</dbReference>
<dbReference type="SMART" id="SM00342">
    <property type="entry name" value="HTH_ARAC"/>
    <property type="match status" value="1"/>
</dbReference>
<reference evidence="5 6" key="1">
    <citation type="submission" date="2020-06" db="EMBL/GenBank/DDBJ databases">
        <title>Pseudomonas eucalypticola sp. nov., an endophyte of Eucalyptus dunnii leaves with biocontrol ability of eucalyptus leaf blight.</title>
        <authorList>
            <person name="Liu Y."/>
            <person name="Song Z."/>
            <person name="Zeng H."/>
            <person name="Lu M."/>
            <person name="Wang X."/>
            <person name="Lian X."/>
            <person name="Zhang Q."/>
        </authorList>
    </citation>
    <scope>NUCLEOTIDE SEQUENCE [LARGE SCALE GENOMIC DNA]</scope>
    <source>
        <strain evidence="5 6">NP-1</strain>
    </source>
</reference>
<evidence type="ECO:0000256" key="3">
    <source>
        <dbReference type="ARBA" id="ARBA00023163"/>
    </source>
</evidence>
<evidence type="ECO:0000313" key="5">
    <source>
        <dbReference type="EMBL" id="QKZ04475.1"/>
    </source>
</evidence>
<dbReference type="Proteomes" id="UP000509568">
    <property type="component" value="Chromosome"/>
</dbReference>
<dbReference type="InterPro" id="IPR037923">
    <property type="entry name" value="HTH-like"/>
</dbReference>
<evidence type="ECO:0000256" key="1">
    <source>
        <dbReference type="ARBA" id="ARBA00023015"/>
    </source>
</evidence>
<dbReference type="GO" id="GO:0043565">
    <property type="term" value="F:sequence-specific DNA binding"/>
    <property type="evidence" value="ECO:0007669"/>
    <property type="project" value="InterPro"/>
</dbReference>
<evidence type="ECO:0000313" key="6">
    <source>
        <dbReference type="Proteomes" id="UP000509568"/>
    </source>
</evidence>
<protein>
    <submittedName>
        <fullName evidence="5">Helix-turn-helix transcriptional regulator</fullName>
    </submittedName>
</protein>
<dbReference type="PANTHER" id="PTHR43280:SF10">
    <property type="entry name" value="REGULATORY PROTEIN POCR"/>
    <property type="match status" value="1"/>
</dbReference>
<evidence type="ECO:0000259" key="4">
    <source>
        <dbReference type="PROSITE" id="PS01124"/>
    </source>
</evidence>
<dbReference type="InterPro" id="IPR018062">
    <property type="entry name" value="HTH_AraC-typ_CS"/>
</dbReference>